<dbReference type="PANTHER" id="PTHR10334">
    <property type="entry name" value="CYSTEINE-RICH SECRETORY PROTEIN-RELATED"/>
    <property type="match status" value="1"/>
</dbReference>
<gene>
    <name evidence="4" type="ORF">B296_00003847</name>
</gene>
<dbReference type="FunFam" id="3.40.33.10:FF:000004">
    <property type="entry name" value="CAP, cysteine-rich secretory protein, antigen 5"/>
    <property type="match status" value="1"/>
</dbReference>
<dbReference type="InterPro" id="IPR035940">
    <property type="entry name" value="CAP_sf"/>
</dbReference>
<dbReference type="CDD" id="cd05381">
    <property type="entry name" value="CAP_PR-1"/>
    <property type="match status" value="1"/>
</dbReference>
<feature type="chain" id="PRO_5019131836" description="SCP domain-containing protein" evidence="2">
    <location>
        <begin position="21"/>
        <end position="261"/>
    </location>
</feature>
<comment type="caution">
    <text evidence="4">The sequence shown here is derived from an EMBL/GenBank/DDBJ whole genome shotgun (WGS) entry which is preliminary data.</text>
</comment>
<keyword evidence="2" id="KW-0732">Signal</keyword>
<accession>A0A426Z3E6</accession>
<feature type="compositionally biased region" description="Polar residues" evidence="1">
    <location>
        <begin position="40"/>
        <end position="50"/>
    </location>
</feature>
<evidence type="ECO:0000313" key="4">
    <source>
        <dbReference type="EMBL" id="RRT58515.1"/>
    </source>
</evidence>
<dbReference type="AlphaFoldDB" id="A0A426Z3E6"/>
<dbReference type="PROSITE" id="PS01010">
    <property type="entry name" value="CRISP_2"/>
    <property type="match status" value="1"/>
</dbReference>
<evidence type="ECO:0000313" key="5">
    <source>
        <dbReference type="Proteomes" id="UP000287651"/>
    </source>
</evidence>
<dbReference type="PROSITE" id="PS01009">
    <property type="entry name" value="CRISP_1"/>
    <property type="match status" value="1"/>
</dbReference>
<organism evidence="4 5">
    <name type="scientific">Ensete ventricosum</name>
    <name type="common">Abyssinian banana</name>
    <name type="synonym">Musa ensete</name>
    <dbReference type="NCBI Taxonomy" id="4639"/>
    <lineage>
        <taxon>Eukaryota</taxon>
        <taxon>Viridiplantae</taxon>
        <taxon>Streptophyta</taxon>
        <taxon>Embryophyta</taxon>
        <taxon>Tracheophyta</taxon>
        <taxon>Spermatophyta</taxon>
        <taxon>Magnoliopsida</taxon>
        <taxon>Liliopsida</taxon>
        <taxon>Zingiberales</taxon>
        <taxon>Musaceae</taxon>
        <taxon>Ensete</taxon>
    </lineage>
</organism>
<protein>
    <recommendedName>
        <fullName evidence="3">SCP domain-containing protein</fullName>
    </recommendedName>
</protein>
<dbReference type="EMBL" id="AMZH03008640">
    <property type="protein sequence ID" value="RRT58515.1"/>
    <property type="molecule type" value="Genomic_DNA"/>
</dbReference>
<dbReference type="Pfam" id="PF00188">
    <property type="entry name" value="CAP"/>
    <property type="match status" value="1"/>
</dbReference>
<sequence>MAGPMSAVLLVLLFVTPLSSQQQELPSVDVPQASPAPSVDSVNASVSDGSSAHAASPPPVRKRRYRGKNGRKNMVREFLHAHNQVRAVAGEKPFAWDNNLARYAQSWSETRRSDCAIVHSMGPYGENMFWGSGWDWRVADAVENWAREHLYYNRSDNSCMPGKMCGHFTQIVWNSSEAVGCARVECFAGGVIITCNYDPPGNWGGDSPSARKAYARSEVGKRPTHDEDLDITFKSGGEEYPCHDDALVVSSVWLTPMSKEL</sequence>
<dbReference type="InterPro" id="IPR014044">
    <property type="entry name" value="CAP_dom"/>
</dbReference>
<feature type="signal peptide" evidence="2">
    <location>
        <begin position="1"/>
        <end position="20"/>
    </location>
</feature>
<evidence type="ECO:0000256" key="1">
    <source>
        <dbReference type="SAM" id="MobiDB-lite"/>
    </source>
</evidence>
<dbReference type="SMART" id="SM00198">
    <property type="entry name" value="SCP"/>
    <property type="match status" value="1"/>
</dbReference>
<evidence type="ECO:0000259" key="3">
    <source>
        <dbReference type="SMART" id="SM00198"/>
    </source>
</evidence>
<dbReference type="GO" id="GO:0005576">
    <property type="term" value="C:extracellular region"/>
    <property type="evidence" value="ECO:0007669"/>
    <property type="project" value="InterPro"/>
</dbReference>
<reference evidence="4 5" key="1">
    <citation type="journal article" date="2014" name="Agronomy (Basel)">
        <title>A Draft Genome Sequence for Ensete ventricosum, the Drought-Tolerant Tree Against Hunger.</title>
        <authorList>
            <person name="Harrison J."/>
            <person name="Moore K.A."/>
            <person name="Paszkiewicz K."/>
            <person name="Jones T."/>
            <person name="Grant M."/>
            <person name="Ambacheew D."/>
            <person name="Muzemil S."/>
            <person name="Studholme D.J."/>
        </authorList>
    </citation>
    <scope>NUCLEOTIDE SEQUENCE [LARGE SCALE GENOMIC DNA]</scope>
</reference>
<dbReference type="SUPFAM" id="SSF55797">
    <property type="entry name" value="PR-1-like"/>
    <property type="match status" value="1"/>
</dbReference>
<name>A0A426Z3E6_ENSVE</name>
<dbReference type="PRINTS" id="PR00837">
    <property type="entry name" value="V5TPXLIKE"/>
</dbReference>
<proteinExistence type="predicted"/>
<dbReference type="Gene3D" id="3.40.33.10">
    <property type="entry name" value="CAP"/>
    <property type="match status" value="1"/>
</dbReference>
<dbReference type="Proteomes" id="UP000287651">
    <property type="component" value="Unassembled WGS sequence"/>
</dbReference>
<feature type="domain" description="SCP" evidence="3">
    <location>
        <begin position="73"/>
        <end position="205"/>
    </location>
</feature>
<feature type="region of interest" description="Disordered" evidence="1">
    <location>
        <begin position="24"/>
        <end position="67"/>
    </location>
</feature>
<evidence type="ECO:0000256" key="2">
    <source>
        <dbReference type="SAM" id="SignalP"/>
    </source>
</evidence>
<dbReference type="InterPro" id="IPR001283">
    <property type="entry name" value="CRISP-related"/>
</dbReference>
<dbReference type="InterPro" id="IPR018244">
    <property type="entry name" value="Allrgn_V5/Tpx1_CS"/>
</dbReference>